<dbReference type="FunFam" id="3.30.300.20:FF:000004">
    <property type="entry name" value="GTPase Der"/>
    <property type="match status" value="1"/>
</dbReference>
<dbReference type="Pfam" id="PF14714">
    <property type="entry name" value="KH_dom-like"/>
    <property type="match status" value="1"/>
</dbReference>
<dbReference type="InterPro" id="IPR031166">
    <property type="entry name" value="G_ENGA"/>
</dbReference>
<dbReference type="InterPro" id="IPR027417">
    <property type="entry name" value="P-loop_NTPase"/>
</dbReference>
<evidence type="ECO:0000256" key="3">
    <source>
        <dbReference type="ARBA" id="ARBA00022517"/>
    </source>
</evidence>
<feature type="binding site" evidence="8">
    <location>
        <begin position="250"/>
        <end position="254"/>
    </location>
    <ligand>
        <name>GTP</name>
        <dbReference type="ChEBI" id="CHEBI:37565"/>
        <label>2</label>
    </ligand>
</feature>
<dbReference type="AlphaFoldDB" id="A0A5C7E5Q5"/>
<evidence type="ECO:0000256" key="6">
    <source>
        <dbReference type="ARBA" id="ARBA00023134"/>
    </source>
</evidence>
<evidence type="ECO:0000256" key="9">
    <source>
        <dbReference type="PROSITE-ProRule" id="PRU01049"/>
    </source>
</evidence>
<evidence type="ECO:0000256" key="5">
    <source>
        <dbReference type="ARBA" id="ARBA00022741"/>
    </source>
</evidence>
<comment type="function">
    <text evidence="8 10">GTPase that plays an essential role in the late steps of ribosome biogenesis.</text>
</comment>
<feature type="binding site" evidence="8">
    <location>
        <begin position="8"/>
        <end position="15"/>
    </location>
    <ligand>
        <name>GTP</name>
        <dbReference type="ChEBI" id="CHEBI:37565"/>
        <label>1</label>
    </ligand>
</feature>
<dbReference type="GO" id="GO:0005525">
    <property type="term" value="F:GTP binding"/>
    <property type="evidence" value="ECO:0007669"/>
    <property type="project" value="UniProtKB-UniRule"/>
</dbReference>
<dbReference type="PROSITE" id="PS51712">
    <property type="entry name" value="G_ENGA"/>
    <property type="match status" value="1"/>
</dbReference>
<feature type="binding site" evidence="8">
    <location>
        <begin position="314"/>
        <end position="317"/>
    </location>
    <ligand>
        <name>GTP</name>
        <dbReference type="ChEBI" id="CHEBI:37565"/>
        <label>2</label>
    </ligand>
</feature>
<dbReference type="PIRSF" id="PIRSF006485">
    <property type="entry name" value="GTP-binding_EngA"/>
    <property type="match status" value="1"/>
</dbReference>
<dbReference type="InterPro" id="IPR006073">
    <property type="entry name" value="GTP-bd"/>
</dbReference>
<dbReference type="GO" id="GO:0043022">
    <property type="term" value="F:ribosome binding"/>
    <property type="evidence" value="ECO:0007669"/>
    <property type="project" value="TreeGrafter"/>
</dbReference>
<comment type="similarity">
    <text evidence="1 8 9 10">Belongs to the TRAFAC class TrmE-Era-EngA-EngB-Septin-like GTPase superfamily. EngA (Der) GTPase family.</text>
</comment>
<keyword evidence="3 8" id="KW-0690">Ribosome biogenesis</keyword>
<feature type="binding site" evidence="8">
    <location>
        <begin position="203"/>
        <end position="210"/>
    </location>
    <ligand>
        <name>GTP</name>
        <dbReference type="ChEBI" id="CHEBI:37565"/>
        <label>2</label>
    </ligand>
</feature>
<proteinExistence type="inferred from homology"/>
<dbReference type="InterPro" id="IPR016484">
    <property type="entry name" value="GTPase_Der"/>
</dbReference>
<dbReference type="CDD" id="cd01895">
    <property type="entry name" value="EngA2"/>
    <property type="match status" value="1"/>
</dbReference>
<dbReference type="EMBL" id="VOWJ01000016">
    <property type="protein sequence ID" value="TXE89025.1"/>
    <property type="molecule type" value="Genomic_DNA"/>
</dbReference>
<evidence type="ECO:0000256" key="4">
    <source>
        <dbReference type="ARBA" id="ARBA00022737"/>
    </source>
</evidence>
<dbReference type="HAMAP" id="MF_00195">
    <property type="entry name" value="GTPase_Der"/>
    <property type="match status" value="1"/>
</dbReference>
<evidence type="ECO:0000256" key="8">
    <source>
        <dbReference type="HAMAP-Rule" id="MF_00195"/>
    </source>
</evidence>
<comment type="caution">
    <text evidence="12">The sequence shown here is derived from an EMBL/GenBank/DDBJ whole genome shotgun (WGS) entry which is preliminary data.</text>
</comment>
<feature type="domain" description="EngA-type G" evidence="11">
    <location>
        <begin position="197"/>
        <end position="369"/>
    </location>
</feature>
<organism evidence="12 13">
    <name type="scientific">Campylobacter volucris</name>
    <dbReference type="NCBI Taxonomy" id="1031542"/>
    <lineage>
        <taxon>Bacteria</taxon>
        <taxon>Pseudomonadati</taxon>
        <taxon>Campylobacterota</taxon>
        <taxon>Epsilonproteobacteria</taxon>
        <taxon>Campylobacterales</taxon>
        <taxon>Campylobacteraceae</taxon>
        <taxon>Campylobacter</taxon>
    </lineage>
</organism>
<evidence type="ECO:0000313" key="13">
    <source>
        <dbReference type="Proteomes" id="UP000321629"/>
    </source>
</evidence>
<dbReference type="PANTHER" id="PTHR43834">
    <property type="entry name" value="GTPASE DER"/>
    <property type="match status" value="1"/>
</dbReference>
<dbReference type="FunFam" id="3.40.50.300:FF:000494">
    <property type="entry name" value="tRNA modification GTPase MnmE"/>
    <property type="match status" value="1"/>
</dbReference>
<gene>
    <name evidence="8" type="primary">der</name>
    <name evidence="12" type="ORF">FPD38_02890</name>
</gene>
<keyword evidence="6 8" id="KW-0342">GTP-binding</keyword>
<dbReference type="Proteomes" id="UP000321629">
    <property type="component" value="Unassembled WGS sequence"/>
</dbReference>
<protein>
    <recommendedName>
        <fullName evidence="2 8">GTPase Der</fullName>
    </recommendedName>
    <alternativeName>
        <fullName evidence="7 8">GTP-binding protein EngA</fullName>
    </alternativeName>
</protein>
<name>A0A5C7E5Q5_9BACT</name>
<dbReference type="SUPFAM" id="SSF52540">
    <property type="entry name" value="P-loop containing nucleoside triphosphate hydrolases"/>
    <property type="match status" value="2"/>
</dbReference>
<dbReference type="NCBIfam" id="TIGR03594">
    <property type="entry name" value="GTPase_EngA"/>
    <property type="match status" value="1"/>
</dbReference>
<dbReference type="InterPro" id="IPR015946">
    <property type="entry name" value="KH_dom-like_a/b"/>
</dbReference>
<feature type="binding site" evidence="8">
    <location>
        <begin position="116"/>
        <end position="119"/>
    </location>
    <ligand>
        <name>GTP</name>
        <dbReference type="ChEBI" id="CHEBI:37565"/>
        <label>1</label>
    </ligand>
</feature>
<evidence type="ECO:0000256" key="2">
    <source>
        <dbReference type="ARBA" id="ARBA00020953"/>
    </source>
</evidence>
<comment type="subunit">
    <text evidence="8">Associates with the 50S ribosomal subunit.</text>
</comment>
<dbReference type="Gene3D" id="3.30.300.20">
    <property type="match status" value="1"/>
</dbReference>
<reference evidence="12 13" key="1">
    <citation type="submission" date="2019-07" db="EMBL/GenBank/DDBJ databases">
        <title>Rapid identification of Enteric Bacteria from Whole Genome Sequences (WGS) using Average Nucleotide Identity (ANI).</title>
        <authorList>
            <person name="Lane C."/>
        </authorList>
    </citation>
    <scope>NUCLEOTIDE SEQUENCE [LARGE SCALE GENOMIC DNA]</scope>
    <source>
        <strain evidence="12 13">2016D-0084</strain>
    </source>
</reference>
<dbReference type="InterPro" id="IPR032859">
    <property type="entry name" value="KH_dom-like"/>
</dbReference>
<dbReference type="CDD" id="cd01894">
    <property type="entry name" value="EngA1"/>
    <property type="match status" value="1"/>
</dbReference>
<dbReference type="InterPro" id="IPR005225">
    <property type="entry name" value="Small_GTP-bd"/>
</dbReference>
<evidence type="ECO:0000313" key="12">
    <source>
        <dbReference type="EMBL" id="TXE89025.1"/>
    </source>
</evidence>
<sequence length="461" mass="52183">MQSIILIGKPNVGKSSLFNRLARKRIAITSDISGTTRDTNKVEIQIDGKKALLIDSGGLDESNELFKNVKANSLKAAKNSDIIFYMVDGKFLPGDEDKAFFYEMKKLNKPIALIINKIDNKKDEERSWEFSSFGVKEIFNISVTHNIGIDELCMWAGKFLNENFLSQDEEEDFDAYLENFDENSGDFKLKNIDENHIKVGIIGRVNVGKSSLLNALVKEERSVVSDIAGTTIDPVNECIMHKDKIIEFVDTAGIRKRGKIQGLERYALNRTEYALANAQIALLVLDASEGFNELDERIAGLAAKHYLGVIIVLNKWDKSELDFDKTLKELKLDRFKFLAYAPVISVSALSGKRVHVLLDKILEIFANFTQKIPTAKLNTLIEEATRTHPLPHDYGKLVKIYYAVQYDLAPPKIALIMNRPKALHFSYKRYLQNQIRKKFNFEGVPLIIASRKKGSKDEQEG</sequence>
<dbReference type="Pfam" id="PF01926">
    <property type="entry name" value="MMR_HSR1"/>
    <property type="match status" value="2"/>
</dbReference>
<evidence type="ECO:0000256" key="10">
    <source>
        <dbReference type="RuleBase" id="RU004481"/>
    </source>
</evidence>
<dbReference type="PANTHER" id="PTHR43834:SF6">
    <property type="entry name" value="GTPASE DER"/>
    <property type="match status" value="1"/>
</dbReference>
<evidence type="ECO:0000256" key="1">
    <source>
        <dbReference type="ARBA" id="ARBA00008279"/>
    </source>
</evidence>
<dbReference type="NCBIfam" id="TIGR00231">
    <property type="entry name" value="small_GTP"/>
    <property type="match status" value="2"/>
</dbReference>
<keyword evidence="4 10" id="KW-0677">Repeat</keyword>
<dbReference type="Gene3D" id="3.40.50.300">
    <property type="entry name" value="P-loop containing nucleotide triphosphate hydrolases"/>
    <property type="match status" value="2"/>
</dbReference>
<evidence type="ECO:0000259" key="11">
    <source>
        <dbReference type="PROSITE" id="PS51712"/>
    </source>
</evidence>
<dbReference type="GO" id="GO:0042254">
    <property type="term" value="P:ribosome biogenesis"/>
    <property type="evidence" value="ECO:0007669"/>
    <property type="project" value="UniProtKB-KW"/>
</dbReference>
<evidence type="ECO:0000256" key="7">
    <source>
        <dbReference type="ARBA" id="ARBA00032345"/>
    </source>
</evidence>
<dbReference type="RefSeq" id="WP_147555294.1">
    <property type="nucleotide sequence ID" value="NZ_VOWJ01000016.1"/>
</dbReference>
<keyword evidence="5 8" id="KW-0547">Nucleotide-binding</keyword>
<feature type="binding site" evidence="8">
    <location>
        <begin position="55"/>
        <end position="59"/>
    </location>
    <ligand>
        <name>GTP</name>
        <dbReference type="ChEBI" id="CHEBI:37565"/>
        <label>1</label>
    </ligand>
</feature>
<accession>A0A5C7E5Q5</accession>
<dbReference type="PRINTS" id="PR00326">
    <property type="entry name" value="GTP1OBG"/>
</dbReference>